<feature type="region of interest" description="Disordered" evidence="1">
    <location>
        <begin position="226"/>
        <end position="265"/>
    </location>
</feature>
<name>A0ABD2YQ10_9GENT</name>
<reference evidence="3 4" key="1">
    <citation type="submission" date="2024-11" db="EMBL/GenBank/DDBJ databases">
        <title>A near-complete genome assembly of Cinchona calisaya.</title>
        <authorList>
            <person name="Lian D.C."/>
            <person name="Zhao X.W."/>
            <person name="Wei L."/>
        </authorList>
    </citation>
    <scope>NUCLEOTIDE SEQUENCE [LARGE SCALE GENOMIC DNA]</scope>
    <source>
        <tissue evidence="3">Nenye</tissue>
    </source>
</reference>
<dbReference type="Pfam" id="PF06972">
    <property type="entry name" value="GIP1_N"/>
    <property type="match status" value="1"/>
</dbReference>
<accession>A0ABD2YQ10</accession>
<evidence type="ECO:0000313" key="4">
    <source>
        <dbReference type="Proteomes" id="UP001630127"/>
    </source>
</evidence>
<evidence type="ECO:0000259" key="2">
    <source>
        <dbReference type="Pfam" id="PF06972"/>
    </source>
</evidence>
<dbReference type="PANTHER" id="PTHR46775">
    <property type="entry name" value="FLOCCULATION PROTEIN (DUF1296)"/>
    <property type="match status" value="1"/>
</dbReference>
<dbReference type="Proteomes" id="UP001630127">
    <property type="component" value="Unassembled WGS sequence"/>
</dbReference>
<feature type="compositionally biased region" description="Basic residues" evidence="1">
    <location>
        <begin position="68"/>
        <end position="77"/>
    </location>
</feature>
<feature type="compositionally biased region" description="Polar residues" evidence="1">
    <location>
        <begin position="78"/>
        <end position="95"/>
    </location>
</feature>
<feature type="domain" description="GBF-interacting protein 1 N-terminal" evidence="2">
    <location>
        <begin position="18"/>
        <end position="76"/>
    </location>
</feature>
<sequence length="829" mass="88270">MNSNTGTGSSTGVLGRMIPGYIRKTIQDIKEITGKHSDDEIYLMLKDCNMDPNETAQKLLYIDTFHEVKKKRDKRKSNVSTQSYVQPRLTSSMQQRGPRGGRGNNSSHYIPNDAGHRRQVSGRQQNGGTNHTERSTNPWMPIQHRTESDAAYHNSNSSVALANGRRSVSNGSFTHGHTSQVSADNIIDVDKGTSVVDVCRGTSVSVMNELVKSPALPAVAVKQLPNLNPGPTPAPTPTTTSIVSSGARFDGINSESGSSHLPTSMNSAPLSGVYSSASDPVLLPSLNSRNPGAVGAIKRETGSQQSSTEFIGSSSKSRLNVGQDGRNNSQADTGTANRTSQGVEKSENSEPPRASSLLNHDKSCTSLSKQDGWPSQQVNGPSNVMNSQGGLVAHGANVQSLPKPNESVLEQAISQLDMKLEKLKISTRQPVIFPDYIQVPEAFLNGLTFGSLDDALGHTQNGIKDECVDGTVLTNHDAAREPSLRDQDASSAACEGDDPAHSQMHSNAPKNFSPLEVDASSAAASNPNELKPEILPHIGGSMYPFLHTTPDYSFGYLPPMLGPHLVQVEVTEVGNSTVPSTGSSQPVGAGQNSVAVSPQLIPLLQQPYPSNYVPYNPYFPQLYVPHNAHQFLGHSGFAQHASTGNIYVPQPTAVTGVKYPVQPLYKPGNIAGNLAHFGIPSGYGSYGSSAVGYGLGATITAGSSASNEGLPEPELNETNIYSTLKQNEESQVWTSATGQDMSTLQATFFYNYPQGQQVAYSPAYSGQGPLGGMSHLTQTTGAPTTVQSLPQQSQAVAGSVEPVVPSTGTYQQPHSQINWNSKLFNRENI</sequence>
<keyword evidence="4" id="KW-1185">Reference proteome</keyword>
<dbReference type="InterPro" id="IPR009060">
    <property type="entry name" value="UBA-like_sf"/>
</dbReference>
<evidence type="ECO:0000313" key="3">
    <source>
        <dbReference type="EMBL" id="KAL3508342.1"/>
    </source>
</evidence>
<dbReference type="InterPro" id="IPR044277">
    <property type="entry name" value="GIP1"/>
</dbReference>
<feature type="region of interest" description="Disordered" evidence="1">
    <location>
        <begin position="68"/>
        <end position="139"/>
    </location>
</feature>
<feature type="region of interest" description="Disordered" evidence="1">
    <location>
        <begin position="299"/>
        <end position="389"/>
    </location>
</feature>
<dbReference type="AlphaFoldDB" id="A0ABD2YQ10"/>
<feature type="compositionally biased region" description="Polar residues" evidence="1">
    <location>
        <begin position="253"/>
        <end position="265"/>
    </location>
</feature>
<dbReference type="PANTHER" id="PTHR46775:SF6">
    <property type="entry name" value="GBF-INTERACTING PROTEIN 1 N-TERMINAL DOMAIN-CONTAINING PROTEIN"/>
    <property type="match status" value="1"/>
</dbReference>
<feature type="region of interest" description="Disordered" evidence="1">
    <location>
        <begin position="478"/>
        <end position="527"/>
    </location>
</feature>
<dbReference type="InterPro" id="IPR009719">
    <property type="entry name" value="GIP1_N"/>
</dbReference>
<organism evidence="3 4">
    <name type="scientific">Cinchona calisaya</name>
    <dbReference type="NCBI Taxonomy" id="153742"/>
    <lineage>
        <taxon>Eukaryota</taxon>
        <taxon>Viridiplantae</taxon>
        <taxon>Streptophyta</taxon>
        <taxon>Embryophyta</taxon>
        <taxon>Tracheophyta</taxon>
        <taxon>Spermatophyta</taxon>
        <taxon>Magnoliopsida</taxon>
        <taxon>eudicotyledons</taxon>
        <taxon>Gunneridae</taxon>
        <taxon>Pentapetalae</taxon>
        <taxon>asterids</taxon>
        <taxon>lamiids</taxon>
        <taxon>Gentianales</taxon>
        <taxon>Rubiaceae</taxon>
        <taxon>Cinchonoideae</taxon>
        <taxon>Cinchoneae</taxon>
        <taxon>Cinchona</taxon>
    </lineage>
</organism>
<feature type="compositionally biased region" description="Basic and acidic residues" evidence="1">
    <location>
        <begin position="478"/>
        <end position="488"/>
    </location>
</feature>
<evidence type="ECO:0000256" key="1">
    <source>
        <dbReference type="SAM" id="MobiDB-lite"/>
    </source>
</evidence>
<feature type="compositionally biased region" description="Polar residues" evidence="1">
    <location>
        <begin position="364"/>
        <end position="389"/>
    </location>
</feature>
<feature type="compositionally biased region" description="Polar residues" evidence="1">
    <location>
        <begin position="302"/>
        <end position="343"/>
    </location>
</feature>
<dbReference type="EMBL" id="JBJUIK010000012">
    <property type="protein sequence ID" value="KAL3508342.1"/>
    <property type="molecule type" value="Genomic_DNA"/>
</dbReference>
<feature type="compositionally biased region" description="Polar residues" evidence="1">
    <location>
        <begin position="121"/>
        <end position="138"/>
    </location>
</feature>
<dbReference type="SUPFAM" id="SSF46934">
    <property type="entry name" value="UBA-like"/>
    <property type="match status" value="1"/>
</dbReference>
<protein>
    <recommendedName>
        <fullName evidence="2">GBF-interacting protein 1 N-terminal domain-containing protein</fullName>
    </recommendedName>
</protein>
<gene>
    <name evidence="3" type="ORF">ACH5RR_027743</name>
</gene>
<proteinExistence type="predicted"/>
<comment type="caution">
    <text evidence="3">The sequence shown here is derived from an EMBL/GenBank/DDBJ whole genome shotgun (WGS) entry which is preliminary data.</text>
</comment>